<evidence type="ECO:0000313" key="3">
    <source>
        <dbReference type="EMBL" id="EDM77214.1"/>
    </source>
</evidence>
<evidence type="ECO:0000313" key="4">
    <source>
        <dbReference type="Proteomes" id="UP000005801"/>
    </source>
</evidence>
<dbReference type="EC" id="5.1.3.1" evidence="3"/>
<dbReference type="OrthoDB" id="5505241at2"/>
<feature type="signal peptide" evidence="2">
    <location>
        <begin position="1"/>
        <end position="22"/>
    </location>
</feature>
<feature type="region of interest" description="Disordered" evidence="1">
    <location>
        <begin position="21"/>
        <end position="66"/>
    </location>
</feature>
<feature type="chain" id="PRO_5002697234" evidence="2">
    <location>
        <begin position="23"/>
        <end position="280"/>
    </location>
</feature>
<dbReference type="PROSITE" id="PS51257">
    <property type="entry name" value="PROKAR_LIPOPROTEIN"/>
    <property type="match status" value="1"/>
</dbReference>
<name>A6GAB2_9BACT</name>
<protein>
    <submittedName>
        <fullName evidence="3">Ribulose-phosphate 3-epimerase</fullName>
        <ecNumber evidence="3">5.1.3.1</ecNumber>
    </submittedName>
</protein>
<organism evidence="3 4">
    <name type="scientific">Plesiocystis pacifica SIR-1</name>
    <dbReference type="NCBI Taxonomy" id="391625"/>
    <lineage>
        <taxon>Bacteria</taxon>
        <taxon>Pseudomonadati</taxon>
        <taxon>Myxococcota</taxon>
        <taxon>Polyangia</taxon>
        <taxon>Nannocystales</taxon>
        <taxon>Nannocystaceae</taxon>
        <taxon>Plesiocystis</taxon>
    </lineage>
</organism>
<gene>
    <name evidence="3" type="ORF">PPSIR1_26733</name>
</gene>
<feature type="compositionally biased region" description="Acidic residues" evidence="1">
    <location>
        <begin position="38"/>
        <end position="53"/>
    </location>
</feature>
<accession>A6GAB2</accession>
<keyword evidence="3" id="KW-0413">Isomerase</keyword>
<sequence>MKTLRLLTVLAAGGLLTLSACTKNEEPSETSTTTAGDGESEDEAGDFGDDTTDDGNTMFIPEEDLGSASTCDPWMQDCMDGEKCVAYASSGGTWDANKCVPVMGDGQPGDECTYDGAVESTDTCGEDSWCWDVSEENLGTCTSFCTGSPDNPECDPGTSCSIANTGSINLCLLDCNPLLQDCPADGTACFWEGTNFVCANATSDIPTGDPCGFINDCSGGNVCLAPEALPNCMGASCCVAFCDLTDPSCTPDGTECTAFYEENTAPPGLEEVGVCIVPGA</sequence>
<comment type="caution">
    <text evidence="3">The sequence shown here is derived from an EMBL/GenBank/DDBJ whole genome shotgun (WGS) entry which is preliminary data.</text>
</comment>
<evidence type="ECO:0000256" key="1">
    <source>
        <dbReference type="SAM" id="MobiDB-lite"/>
    </source>
</evidence>
<dbReference type="GO" id="GO:0004750">
    <property type="term" value="F:D-ribulose-phosphate 3-epimerase activity"/>
    <property type="evidence" value="ECO:0007669"/>
    <property type="project" value="UniProtKB-EC"/>
</dbReference>
<keyword evidence="2" id="KW-0732">Signal</keyword>
<dbReference type="Proteomes" id="UP000005801">
    <property type="component" value="Unassembled WGS sequence"/>
</dbReference>
<dbReference type="RefSeq" id="WP_006973654.1">
    <property type="nucleotide sequence ID" value="NZ_ABCS01000050.1"/>
</dbReference>
<reference evidence="3 4" key="1">
    <citation type="submission" date="2007-06" db="EMBL/GenBank/DDBJ databases">
        <authorList>
            <person name="Shimkets L."/>
            <person name="Ferriera S."/>
            <person name="Johnson J."/>
            <person name="Kravitz S."/>
            <person name="Beeson K."/>
            <person name="Sutton G."/>
            <person name="Rogers Y.-H."/>
            <person name="Friedman R."/>
            <person name="Frazier M."/>
            <person name="Venter J.C."/>
        </authorList>
    </citation>
    <scope>NUCLEOTIDE SEQUENCE [LARGE SCALE GENOMIC DNA]</scope>
    <source>
        <strain evidence="3 4">SIR-1</strain>
    </source>
</reference>
<evidence type="ECO:0000256" key="2">
    <source>
        <dbReference type="SAM" id="SignalP"/>
    </source>
</evidence>
<dbReference type="AlphaFoldDB" id="A6GAB2"/>
<keyword evidence="4" id="KW-1185">Reference proteome</keyword>
<proteinExistence type="predicted"/>
<dbReference type="EMBL" id="ABCS01000050">
    <property type="protein sequence ID" value="EDM77214.1"/>
    <property type="molecule type" value="Genomic_DNA"/>
</dbReference>